<accession>A0ABS9VY48</accession>
<organism evidence="7 8">
    <name type="scientific">Bifidobacterium amazonense</name>
    <dbReference type="NCBI Taxonomy" id="2809027"/>
    <lineage>
        <taxon>Bacteria</taxon>
        <taxon>Bacillati</taxon>
        <taxon>Actinomycetota</taxon>
        <taxon>Actinomycetes</taxon>
        <taxon>Bifidobacteriales</taxon>
        <taxon>Bifidobacteriaceae</taxon>
        <taxon>Bifidobacterium</taxon>
    </lineage>
</organism>
<dbReference type="PANTHER" id="PTHR43673">
    <property type="entry name" value="NAD(P)H NITROREDUCTASE YDGI-RELATED"/>
    <property type="match status" value="1"/>
</dbReference>
<comment type="similarity">
    <text evidence="2">Belongs to the nitroreductase family.</text>
</comment>
<dbReference type="Gene3D" id="3.40.109.10">
    <property type="entry name" value="NADH Oxidase"/>
    <property type="match status" value="1"/>
</dbReference>
<reference evidence="7 8" key="2">
    <citation type="journal article" date="2021" name="Syst. Appl. Microbiol.">
        <title>Phylogenetic classification of ten novel species belonging to the genus Bifidobacterium comprising B. phasiani sp. nov., B. pongonis sp. nov., B. saguinibicoloris sp. nov., B. colobi sp. nov., B. simiiventris sp. nov., B. santillanense sp. nov., B. miconis sp. nov., B. amazonense sp. nov., B. pluvialisilvae sp. nov., and B. miconisargentati sp. nov.</title>
        <authorList>
            <person name="Lugli G.A."/>
            <person name="Calvete-Torre I."/>
            <person name="Alessandri G."/>
            <person name="Milani C."/>
            <person name="Turroni F."/>
            <person name="Laiolo P."/>
            <person name="Ossiprandi M.C."/>
            <person name="Margolles A."/>
            <person name="Ruiz L."/>
            <person name="Ventura M."/>
        </authorList>
    </citation>
    <scope>NUCLEOTIDE SEQUENCE [LARGE SCALE GENOMIC DNA]</scope>
    <source>
        <strain evidence="7 8">MA1</strain>
    </source>
</reference>
<comment type="caution">
    <text evidence="7">The sequence shown here is derived from an EMBL/GenBank/DDBJ whole genome shotgun (WGS) entry which is preliminary data.</text>
</comment>
<evidence type="ECO:0000259" key="6">
    <source>
        <dbReference type="Pfam" id="PF00881"/>
    </source>
</evidence>
<dbReference type="PANTHER" id="PTHR43673:SF2">
    <property type="entry name" value="NITROREDUCTASE"/>
    <property type="match status" value="1"/>
</dbReference>
<comment type="cofactor">
    <cofactor evidence="1">
        <name>FMN</name>
        <dbReference type="ChEBI" id="CHEBI:58210"/>
    </cofactor>
</comment>
<evidence type="ECO:0000256" key="5">
    <source>
        <dbReference type="ARBA" id="ARBA00023002"/>
    </source>
</evidence>
<keyword evidence="5" id="KW-0560">Oxidoreductase</keyword>
<dbReference type="EMBL" id="JAFEJT020000060">
    <property type="protein sequence ID" value="MCH9276846.1"/>
    <property type="molecule type" value="Genomic_DNA"/>
</dbReference>
<dbReference type="Pfam" id="PF00881">
    <property type="entry name" value="Nitroreductase"/>
    <property type="match status" value="1"/>
</dbReference>
<dbReference type="InterPro" id="IPR029479">
    <property type="entry name" value="Nitroreductase"/>
</dbReference>
<protein>
    <submittedName>
        <fullName evidence="7">Nitroreductase family protein</fullName>
    </submittedName>
</protein>
<evidence type="ECO:0000313" key="7">
    <source>
        <dbReference type="EMBL" id="MCH9276846.1"/>
    </source>
</evidence>
<evidence type="ECO:0000313" key="8">
    <source>
        <dbReference type="Proteomes" id="UP000710815"/>
    </source>
</evidence>
<dbReference type="Proteomes" id="UP000710815">
    <property type="component" value="Unassembled WGS sequence"/>
</dbReference>
<feature type="domain" description="Nitroreductase" evidence="6">
    <location>
        <begin position="243"/>
        <end position="322"/>
    </location>
</feature>
<dbReference type="SUPFAM" id="SSF55469">
    <property type="entry name" value="FMN-dependent nitroreductase-like"/>
    <property type="match status" value="1"/>
</dbReference>
<dbReference type="InterPro" id="IPR000415">
    <property type="entry name" value="Nitroreductase-like"/>
</dbReference>
<keyword evidence="8" id="KW-1185">Reference proteome</keyword>
<keyword evidence="3" id="KW-0285">Flavoprotein</keyword>
<reference evidence="7 8" key="1">
    <citation type="journal article" date="2021" name="Environ. Microbiol.">
        <title>Genetic insights into the dark matter of the mammalian gut microbiota through targeted genome reconstruction.</title>
        <authorList>
            <person name="Lugli G.A."/>
            <person name="Alessandri G."/>
            <person name="Milani C."/>
            <person name="Viappiani A."/>
            <person name="Fontana F."/>
            <person name="Tarracchini C."/>
            <person name="Mancabelli L."/>
            <person name="Argentini C."/>
            <person name="Ruiz L."/>
            <person name="Margolles A."/>
            <person name="van Sinderen D."/>
            <person name="Turroni F."/>
            <person name="Ventura M."/>
        </authorList>
    </citation>
    <scope>NUCLEOTIDE SEQUENCE [LARGE SCALE GENOMIC DNA]</scope>
    <source>
        <strain evidence="7 8">MA1</strain>
    </source>
</reference>
<gene>
    <name evidence="7" type="ORF">JS533_011275</name>
</gene>
<evidence type="ECO:0000256" key="4">
    <source>
        <dbReference type="ARBA" id="ARBA00022643"/>
    </source>
</evidence>
<proteinExistence type="inferred from homology"/>
<dbReference type="RefSeq" id="WP_241514658.1">
    <property type="nucleotide sequence ID" value="NZ_JAFEJT020000060.1"/>
</dbReference>
<evidence type="ECO:0000256" key="3">
    <source>
        <dbReference type="ARBA" id="ARBA00022630"/>
    </source>
</evidence>
<evidence type="ECO:0000256" key="2">
    <source>
        <dbReference type="ARBA" id="ARBA00007118"/>
    </source>
</evidence>
<sequence>MLKNTIKKILPDPVLSGIKLVLHKYYEAKENSKLISETNNQRRRFSKYQSRQDSLSRGQIETQILFHTHQIEKGLSHADFRPGFGRSVLKSLSVLLPRLEQSDPESVTGFVYRQALSALHAYIEKHESVGFDLSYMKPLFSAVLWQRIEQAKSDLAGALTIDRSTKAMNRTLDFKSLAEHRFAIREFSPIPVNEAELHEAVSISMKTPSVCNRQATRVYEILNPEIIQQLMGIQGGYRGYSTPPALLFITSDIRAFMNHAERNEPFVDGGLFAMSLLYALEYVGLAACPLNAMFNKEQDQKTREILNIPDYELPVMYIATGHYPEHAHVCMSHRYSADRITTIIR</sequence>
<keyword evidence="4" id="KW-0288">FMN</keyword>
<evidence type="ECO:0000256" key="1">
    <source>
        <dbReference type="ARBA" id="ARBA00001917"/>
    </source>
</evidence>
<name>A0ABS9VY48_9BIFI</name>